<feature type="transmembrane region" description="Helical" evidence="2">
    <location>
        <begin position="86"/>
        <end position="108"/>
    </location>
</feature>
<gene>
    <name evidence="4" type="ORF">N7494_007045</name>
</gene>
<keyword evidence="2" id="KW-1133">Transmembrane helix</keyword>
<dbReference type="Pfam" id="PF24802">
    <property type="entry name" value="DUF7703"/>
    <property type="match status" value="1"/>
</dbReference>
<evidence type="ECO:0000313" key="5">
    <source>
        <dbReference type="Proteomes" id="UP001220324"/>
    </source>
</evidence>
<dbReference type="AlphaFoldDB" id="A0AAD6GED4"/>
<reference evidence="4 5" key="1">
    <citation type="journal article" date="2023" name="IMA Fungus">
        <title>Comparative genomic study of the Penicillium genus elucidates a diverse pangenome and 15 lateral gene transfer events.</title>
        <authorList>
            <person name="Petersen C."/>
            <person name="Sorensen T."/>
            <person name="Nielsen M.R."/>
            <person name="Sondergaard T.E."/>
            <person name="Sorensen J.L."/>
            <person name="Fitzpatrick D.A."/>
            <person name="Frisvad J.C."/>
            <person name="Nielsen K.L."/>
        </authorList>
    </citation>
    <scope>NUCLEOTIDE SEQUENCE [LARGE SCALE GENOMIC DNA]</scope>
    <source>
        <strain evidence="4 5">IBT 35679</strain>
    </source>
</reference>
<evidence type="ECO:0000313" key="4">
    <source>
        <dbReference type="EMBL" id="KAJ5537566.1"/>
    </source>
</evidence>
<accession>A0AAD6GED4</accession>
<evidence type="ECO:0000256" key="1">
    <source>
        <dbReference type="SAM" id="MobiDB-lite"/>
    </source>
</evidence>
<feature type="transmembrane region" description="Helical" evidence="2">
    <location>
        <begin position="53"/>
        <end position="74"/>
    </location>
</feature>
<feature type="domain" description="DUF7703" evidence="3">
    <location>
        <begin position="25"/>
        <end position="261"/>
    </location>
</feature>
<evidence type="ECO:0000259" key="3">
    <source>
        <dbReference type="Pfam" id="PF24802"/>
    </source>
</evidence>
<feature type="transmembrane region" description="Helical" evidence="2">
    <location>
        <begin position="160"/>
        <end position="178"/>
    </location>
</feature>
<name>A0AAD6GED4_9EURO</name>
<feature type="transmembrane region" description="Helical" evidence="2">
    <location>
        <begin position="198"/>
        <end position="219"/>
    </location>
</feature>
<organism evidence="4 5">
    <name type="scientific">Penicillium frequentans</name>
    <dbReference type="NCBI Taxonomy" id="3151616"/>
    <lineage>
        <taxon>Eukaryota</taxon>
        <taxon>Fungi</taxon>
        <taxon>Dikarya</taxon>
        <taxon>Ascomycota</taxon>
        <taxon>Pezizomycotina</taxon>
        <taxon>Eurotiomycetes</taxon>
        <taxon>Eurotiomycetidae</taxon>
        <taxon>Eurotiales</taxon>
        <taxon>Aspergillaceae</taxon>
        <taxon>Penicillium</taxon>
    </lineage>
</organism>
<sequence>MDTVMDCLPAGVSELLMENFVIVEVVAMFSIGAYNALEVGFCTFSNFTHYRGLYFWSMQVASWGILLHAIPAQIRYMNVAPNLNTSIPFLIGWYAMVTGQAVVLYSRLHLVVTNMSCLRWILWMITANVFILHVPMTVFFLGVEFGDTRFTRGAYVFDRIQVVGFCMQDFVICGVYIYEALRALQPVIEARGRDGQKVIVHLILVNLIVIGLNIFLLVAEFNMHWLEVSFKTVVYSIKLKLELCVLNRLRSLTRTTSCMCNNGPTSPRPSSDINVFDMLVIRSRARPDIEAPSHLIEVDLSSRRPSLRNSTYEFHQALRETTSIKNIIPPSHSCLKPVSPTEKTFRPRVGSTETGSTVDMAPVGSLK</sequence>
<dbReference type="Proteomes" id="UP001220324">
    <property type="component" value="Unassembled WGS sequence"/>
</dbReference>
<dbReference type="EMBL" id="JAQIZZ010000006">
    <property type="protein sequence ID" value="KAJ5537566.1"/>
    <property type="molecule type" value="Genomic_DNA"/>
</dbReference>
<dbReference type="InterPro" id="IPR056120">
    <property type="entry name" value="DUF7703"/>
</dbReference>
<protein>
    <recommendedName>
        <fullName evidence="3">DUF7703 domain-containing protein</fullName>
    </recommendedName>
</protein>
<proteinExistence type="predicted"/>
<comment type="caution">
    <text evidence="4">The sequence shown here is derived from an EMBL/GenBank/DDBJ whole genome shotgun (WGS) entry which is preliminary data.</text>
</comment>
<keyword evidence="5" id="KW-1185">Reference proteome</keyword>
<feature type="transmembrane region" description="Helical" evidence="2">
    <location>
        <begin position="120"/>
        <end position="140"/>
    </location>
</feature>
<dbReference type="PANTHER" id="PTHR37013">
    <property type="entry name" value="INTEGRAL MEMBRANE PROTEIN (AFU_ORTHOLOGUE AFUA_1G05950)-RELATED"/>
    <property type="match status" value="1"/>
</dbReference>
<keyword evidence="2" id="KW-0812">Transmembrane</keyword>
<feature type="region of interest" description="Disordered" evidence="1">
    <location>
        <begin position="337"/>
        <end position="367"/>
    </location>
</feature>
<feature type="transmembrane region" description="Helical" evidence="2">
    <location>
        <begin position="20"/>
        <end position="41"/>
    </location>
</feature>
<keyword evidence="2" id="KW-0472">Membrane</keyword>
<dbReference type="PANTHER" id="PTHR37013:SF3">
    <property type="entry name" value="INTEGRAL MEMBRANE PROTEIN (AFU_ORTHOLOGUE AFUA_1G05950)"/>
    <property type="match status" value="1"/>
</dbReference>
<evidence type="ECO:0000256" key="2">
    <source>
        <dbReference type="SAM" id="Phobius"/>
    </source>
</evidence>